<reference evidence="5" key="2">
    <citation type="submission" date="2014-09" db="EMBL/GenBank/DDBJ databases">
        <authorList>
            <person name="Martin A.A."/>
        </authorList>
    </citation>
    <scope>NUCLEOTIDE SEQUENCE</scope>
    <source>
        <strain evidence="5">ED321</strain>
    </source>
</reference>
<dbReference type="Gene3D" id="3.40.390.10">
    <property type="entry name" value="Collagenase (Catalytic Domain)"/>
    <property type="match status" value="2"/>
</dbReference>
<dbReference type="CTD" id="36384540"/>
<dbReference type="Pfam" id="PF01431">
    <property type="entry name" value="Peptidase_M13"/>
    <property type="match status" value="1"/>
</dbReference>
<dbReference type="GO" id="GO:0016485">
    <property type="term" value="P:protein processing"/>
    <property type="evidence" value="ECO:0007669"/>
    <property type="project" value="TreeGrafter"/>
</dbReference>
<reference evidence="6" key="3">
    <citation type="submission" date="2020-12" db="UniProtKB">
        <authorList>
            <consortium name="WormBaseParasite"/>
        </authorList>
    </citation>
    <scope>IDENTIFICATION</scope>
</reference>
<dbReference type="AlphaFoldDB" id="A0A090KQU7"/>
<dbReference type="PRINTS" id="PR00786">
    <property type="entry name" value="NEPRILYSIN"/>
</dbReference>
<dbReference type="OrthoDB" id="6475849at2759"/>
<dbReference type="PANTHER" id="PTHR11733">
    <property type="entry name" value="ZINC METALLOPROTEASE FAMILY M13 NEPRILYSIN-RELATED"/>
    <property type="match status" value="1"/>
</dbReference>
<dbReference type="PANTHER" id="PTHR11733:SF167">
    <property type="entry name" value="FI17812P1-RELATED"/>
    <property type="match status" value="1"/>
</dbReference>
<dbReference type="GO" id="GO:0004222">
    <property type="term" value="F:metalloendopeptidase activity"/>
    <property type="evidence" value="ECO:0007669"/>
    <property type="project" value="InterPro"/>
</dbReference>
<evidence type="ECO:0000259" key="3">
    <source>
        <dbReference type="Pfam" id="PF01431"/>
    </source>
</evidence>
<keyword evidence="2" id="KW-0732">Signal</keyword>
<dbReference type="InterPro" id="IPR024079">
    <property type="entry name" value="MetalloPept_cat_dom_sf"/>
</dbReference>
<accession>A0A090KQU7</accession>
<protein>
    <submittedName>
        <fullName evidence="4 6">Phosphate-regulating neutral endopeptidase</fullName>
    </submittedName>
</protein>
<organism evidence="4">
    <name type="scientific">Strongyloides ratti</name>
    <name type="common">Parasitic roundworm</name>
    <dbReference type="NCBI Taxonomy" id="34506"/>
    <lineage>
        <taxon>Eukaryota</taxon>
        <taxon>Metazoa</taxon>
        <taxon>Ecdysozoa</taxon>
        <taxon>Nematoda</taxon>
        <taxon>Chromadorea</taxon>
        <taxon>Rhabditida</taxon>
        <taxon>Tylenchina</taxon>
        <taxon>Panagrolaimomorpha</taxon>
        <taxon>Strongyloidoidea</taxon>
        <taxon>Strongyloididae</taxon>
        <taxon>Strongyloides</taxon>
    </lineage>
</organism>
<evidence type="ECO:0000313" key="7">
    <source>
        <dbReference type="WormBase" id="SRAE_X000147400"/>
    </source>
</evidence>
<evidence type="ECO:0000256" key="1">
    <source>
        <dbReference type="ARBA" id="ARBA00007357"/>
    </source>
</evidence>
<evidence type="ECO:0000256" key="2">
    <source>
        <dbReference type="SAM" id="SignalP"/>
    </source>
</evidence>
<feature type="signal peptide" evidence="2">
    <location>
        <begin position="1"/>
        <end position="23"/>
    </location>
</feature>
<dbReference type="PROSITE" id="PS51885">
    <property type="entry name" value="NEPRILYSIN"/>
    <property type="match status" value="1"/>
</dbReference>
<dbReference type="GeneID" id="36384540"/>
<dbReference type="Proteomes" id="UP000035682">
    <property type="component" value="Unplaced"/>
</dbReference>
<feature type="chain" id="PRO_5015030054" evidence="2">
    <location>
        <begin position="24"/>
        <end position="488"/>
    </location>
</feature>
<keyword evidence="5" id="KW-1185">Reference proteome</keyword>
<reference evidence="4" key="1">
    <citation type="submission" date="2014-09" db="EMBL/GenBank/DDBJ databases">
        <authorList>
            <person name="Aslett A.Martin."/>
        </authorList>
    </citation>
    <scope>NUCLEOTIDE SEQUENCE</scope>
    <source>
        <strain evidence="4">ED321 Heterogonic</strain>
    </source>
</reference>
<evidence type="ECO:0000313" key="6">
    <source>
        <dbReference type="WBParaSite" id="SRAE_X000147400.1"/>
    </source>
</evidence>
<dbReference type="InterPro" id="IPR000718">
    <property type="entry name" value="Peptidase_M13"/>
</dbReference>
<dbReference type="InterPro" id="IPR018497">
    <property type="entry name" value="Peptidase_M13_C"/>
</dbReference>
<proteinExistence type="inferred from homology"/>
<gene>
    <name evidence="4 6 7" type="ORF">SRAE_X000147400</name>
</gene>
<dbReference type="EMBL" id="LN609396">
    <property type="protein sequence ID" value="CEF59729.1"/>
    <property type="molecule type" value="Genomic_DNA"/>
</dbReference>
<dbReference type="OMA" id="FSAIFNC"/>
<feature type="domain" description="Peptidase M13 C-terminal" evidence="3">
    <location>
        <begin position="273"/>
        <end position="481"/>
    </location>
</feature>
<dbReference type="SUPFAM" id="SSF55486">
    <property type="entry name" value="Metalloproteases ('zincins'), catalytic domain"/>
    <property type="match status" value="2"/>
</dbReference>
<dbReference type="GO" id="GO:0005886">
    <property type="term" value="C:plasma membrane"/>
    <property type="evidence" value="ECO:0007669"/>
    <property type="project" value="TreeGrafter"/>
</dbReference>
<evidence type="ECO:0000313" key="5">
    <source>
        <dbReference type="Proteomes" id="UP000035682"/>
    </source>
</evidence>
<name>A0A090KQU7_STRRB</name>
<dbReference type="WormBase" id="SRAE_X000147400">
    <property type="protein sequence ID" value="SRP06355"/>
    <property type="gene ID" value="WBGene00267046"/>
</dbReference>
<dbReference type="RefSeq" id="XP_024498940.1">
    <property type="nucleotide sequence ID" value="XM_024649385.1"/>
</dbReference>
<dbReference type="WBParaSite" id="SRAE_X000147400.1">
    <property type="protein sequence ID" value="SRAE_X000147400.1"/>
    <property type="gene ID" value="WBGene00267046"/>
</dbReference>
<comment type="similarity">
    <text evidence="1">Belongs to the peptidase M13 family.</text>
</comment>
<evidence type="ECO:0000313" key="4">
    <source>
        <dbReference type="EMBL" id="CEF59729.1"/>
    </source>
</evidence>
<sequence>MKSFFILVNFCFITILLIQKGLGSSEIDPEHLKYDADFISKTLQEYIDESVSPCDDFYQFTCGKWLQNKKLKEESNDIDSSSLIEYRFGTFLSGFINGDYNDQSKALNKLYKMLTLCWLESEERYDDICGKQVLSFATFGFVSFYLNKKINKEKIMLEYDALQKIFIQVKNEFKLVVEERKDLLDDESKEKILDKIQRLSFFTEFSDLALDNELMEQCYDFFTFNENESLEQMFENIKNYDSFIPDSATIKNRCKFVMSKKNAFYINANIMENAHYLQNENVIVIQPVFIKEPRFSLRYPNSFNYGSLGFVIGHEIVHGFDNIGVNHNINGTEKFKLLTENSEVKFNEATNCFEKQYNTTKEETTGINLNGFLTLGENIADNAGIKIAHKAYLKYLEKIGGEEPKIPGFEKYTGEQLFFINFARSLCHYTNNTNIIEAQLKSDHLPHKSRVMLTLANYKPFSNIFKCNSGTRMNPKDKCELWRMYKNF</sequence>